<dbReference type="EMBL" id="QNGE01005497">
    <property type="protein sequence ID" value="KAA3672007.1"/>
    <property type="molecule type" value="Genomic_DNA"/>
</dbReference>
<dbReference type="PANTHER" id="PTHR45982">
    <property type="entry name" value="REGULATOR OF CHROMOSOME CONDENSATION"/>
    <property type="match status" value="1"/>
</dbReference>
<dbReference type="Gene3D" id="2.130.10.30">
    <property type="entry name" value="Regulator of chromosome condensation 1/beta-lactamase-inhibitor protein II"/>
    <property type="match status" value="1"/>
</dbReference>
<protein>
    <recommendedName>
        <fullName evidence="4">E3 ubiquitin-protein ligase HERC4</fullName>
    </recommendedName>
</protein>
<sequence length="115" mass="12371">MYSASTFHLYGWGACEDNQFGSQNKGCEYVMSPQKIDVRICGNIASISCGYKHTLILNADGEVFSCGGNEYGQLGRSGSSNLGRVSPISVITDPVNICGVCVKHLHVFLTQLTFG</sequence>
<dbReference type="InterPro" id="IPR000408">
    <property type="entry name" value="Reg_chr_condens"/>
</dbReference>
<keyword evidence="3" id="KW-1185">Reference proteome</keyword>
<dbReference type="PANTHER" id="PTHR45982:SF1">
    <property type="entry name" value="REGULATOR OF CHROMOSOME CONDENSATION"/>
    <property type="match status" value="1"/>
</dbReference>
<proteinExistence type="predicted"/>
<evidence type="ECO:0000313" key="2">
    <source>
        <dbReference type="EMBL" id="KAA3672007.1"/>
    </source>
</evidence>
<evidence type="ECO:0000313" key="3">
    <source>
        <dbReference type="Proteomes" id="UP000324629"/>
    </source>
</evidence>
<feature type="repeat" description="RCC1" evidence="1">
    <location>
        <begin position="7"/>
        <end position="60"/>
    </location>
</feature>
<accession>A0A5J4N962</accession>
<evidence type="ECO:0000256" key="1">
    <source>
        <dbReference type="PROSITE-ProRule" id="PRU00235"/>
    </source>
</evidence>
<comment type="caution">
    <text evidence="2">The sequence shown here is derived from an EMBL/GenBank/DDBJ whole genome shotgun (WGS) entry which is preliminary data.</text>
</comment>
<name>A0A5J4N962_9TREM</name>
<dbReference type="AlphaFoldDB" id="A0A5J4N962"/>
<organism evidence="2 3">
    <name type="scientific">Paragonimus westermani</name>
    <dbReference type="NCBI Taxonomy" id="34504"/>
    <lineage>
        <taxon>Eukaryota</taxon>
        <taxon>Metazoa</taxon>
        <taxon>Spiralia</taxon>
        <taxon>Lophotrochozoa</taxon>
        <taxon>Platyhelminthes</taxon>
        <taxon>Trematoda</taxon>
        <taxon>Digenea</taxon>
        <taxon>Plagiorchiida</taxon>
        <taxon>Troglotremata</taxon>
        <taxon>Troglotrematidae</taxon>
        <taxon>Paragonimus</taxon>
    </lineage>
</organism>
<evidence type="ECO:0008006" key="4">
    <source>
        <dbReference type="Google" id="ProtNLM"/>
    </source>
</evidence>
<dbReference type="SUPFAM" id="SSF50985">
    <property type="entry name" value="RCC1/BLIP-II"/>
    <property type="match status" value="1"/>
</dbReference>
<dbReference type="Proteomes" id="UP000324629">
    <property type="component" value="Unassembled WGS sequence"/>
</dbReference>
<dbReference type="PROSITE" id="PS50012">
    <property type="entry name" value="RCC1_3"/>
    <property type="match status" value="1"/>
</dbReference>
<gene>
    <name evidence="2" type="ORF">DEA37_0002828</name>
</gene>
<reference evidence="2 3" key="1">
    <citation type="journal article" date="2019" name="Gigascience">
        <title>Whole-genome sequence of the oriental lung fluke Paragonimus westermani.</title>
        <authorList>
            <person name="Oey H."/>
            <person name="Zakrzewski M."/>
            <person name="Narain K."/>
            <person name="Devi K.R."/>
            <person name="Agatsuma T."/>
            <person name="Nawaratna S."/>
            <person name="Gobert G.N."/>
            <person name="Jones M.K."/>
            <person name="Ragan M.A."/>
            <person name="McManus D.P."/>
            <person name="Krause L."/>
        </authorList>
    </citation>
    <scope>NUCLEOTIDE SEQUENCE [LARGE SCALE GENOMIC DNA]</scope>
    <source>
        <strain evidence="2 3">IND2009</strain>
    </source>
</reference>
<dbReference type="InterPro" id="IPR051553">
    <property type="entry name" value="Ran_GTPase-activating"/>
</dbReference>
<dbReference type="Pfam" id="PF13540">
    <property type="entry name" value="RCC1_2"/>
    <property type="match status" value="1"/>
</dbReference>
<dbReference type="InterPro" id="IPR009091">
    <property type="entry name" value="RCC1/BLIP-II"/>
</dbReference>